<name>A0ABQ2M3A5_9ACTN</name>
<feature type="chain" id="PRO_5045433725" evidence="3">
    <location>
        <begin position="24"/>
        <end position="268"/>
    </location>
</feature>
<organism evidence="4 5">
    <name type="scientific">Streptomyces lasiicapitis</name>
    <dbReference type="NCBI Taxonomy" id="1923961"/>
    <lineage>
        <taxon>Bacteria</taxon>
        <taxon>Bacillati</taxon>
        <taxon>Actinomycetota</taxon>
        <taxon>Actinomycetes</taxon>
        <taxon>Kitasatosporales</taxon>
        <taxon>Streptomycetaceae</taxon>
        <taxon>Streptomyces</taxon>
    </lineage>
</organism>
<accession>A0ABQ2M3A5</accession>
<protein>
    <submittedName>
        <fullName evidence="4">Glycoside hydrolase</fullName>
    </submittedName>
</protein>
<keyword evidence="2" id="KW-0119">Carbohydrate metabolism</keyword>
<comment type="caution">
    <text evidence="4">The sequence shown here is derived from an EMBL/GenBank/DDBJ whole genome shotgun (WGS) entry which is preliminary data.</text>
</comment>
<dbReference type="InterPro" id="IPR013319">
    <property type="entry name" value="GH11/12"/>
</dbReference>
<proteinExistence type="inferred from homology"/>
<sequence length="268" mass="28503">MAGLLATTLLGALALVTAPSVSAAANGTICEKYGSEHVSGGRYIVQNNEWGDNIGQCVDAFDGGFTYTSGHHNLPGSPAPAGYPSIYAGCHWGNCSSGNGLPQQVSSFTNPQSHADFTTTGDGKWNASYDIWFNTKPSTNVVNDGEELMIWANRAGSPQPYGNKVDTVWLAGADWDVWYGPQSSVVDGVTITWNTVSYVRHEPVDSLTVNIKDFTNDSIARGYLRPSWYMTSVQAGFEPWVGGPGLGVKNFSYTPDGSASAGASTARR</sequence>
<gene>
    <name evidence="4" type="ORF">GCM10012286_33910</name>
</gene>
<keyword evidence="5" id="KW-1185">Reference proteome</keyword>
<evidence type="ECO:0000313" key="4">
    <source>
        <dbReference type="EMBL" id="GGO45423.1"/>
    </source>
</evidence>
<evidence type="ECO:0000256" key="3">
    <source>
        <dbReference type="SAM" id="SignalP"/>
    </source>
</evidence>
<keyword evidence="3" id="KW-0732">Signal</keyword>
<keyword evidence="2" id="KW-0624">Polysaccharide degradation</keyword>
<dbReference type="PANTHER" id="PTHR34002:SF9">
    <property type="entry name" value="XYLOGLUCAN-SPECIFIC ENDO-BETA-1,4-GLUCANASE A"/>
    <property type="match status" value="1"/>
</dbReference>
<evidence type="ECO:0000313" key="5">
    <source>
        <dbReference type="Proteomes" id="UP000656881"/>
    </source>
</evidence>
<feature type="signal peptide" evidence="3">
    <location>
        <begin position="1"/>
        <end position="23"/>
    </location>
</feature>
<dbReference type="GO" id="GO:0016787">
    <property type="term" value="F:hydrolase activity"/>
    <property type="evidence" value="ECO:0007669"/>
    <property type="project" value="UniProtKB-KW"/>
</dbReference>
<evidence type="ECO:0000256" key="1">
    <source>
        <dbReference type="ARBA" id="ARBA00005519"/>
    </source>
</evidence>
<keyword evidence="2 4" id="KW-0378">Hydrolase</keyword>
<dbReference type="Pfam" id="PF01670">
    <property type="entry name" value="Glyco_hydro_12"/>
    <property type="match status" value="1"/>
</dbReference>
<dbReference type="Gene3D" id="2.60.120.180">
    <property type="match status" value="1"/>
</dbReference>
<dbReference type="Proteomes" id="UP000656881">
    <property type="component" value="Unassembled WGS sequence"/>
</dbReference>
<dbReference type="PANTHER" id="PTHR34002">
    <property type="entry name" value="BLR1656 PROTEIN"/>
    <property type="match status" value="1"/>
</dbReference>
<keyword evidence="2" id="KW-0326">Glycosidase</keyword>
<evidence type="ECO:0000256" key="2">
    <source>
        <dbReference type="RuleBase" id="RU361163"/>
    </source>
</evidence>
<dbReference type="SUPFAM" id="SSF49899">
    <property type="entry name" value="Concanavalin A-like lectins/glucanases"/>
    <property type="match status" value="1"/>
</dbReference>
<dbReference type="EMBL" id="BMNG01000007">
    <property type="protein sequence ID" value="GGO45423.1"/>
    <property type="molecule type" value="Genomic_DNA"/>
</dbReference>
<reference evidence="5" key="1">
    <citation type="journal article" date="2019" name="Int. J. Syst. Evol. Microbiol.">
        <title>The Global Catalogue of Microorganisms (GCM) 10K type strain sequencing project: providing services to taxonomists for standard genome sequencing and annotation.</title>
        <authorList>
            <consortium name="The Broad Institute Genomics Platform"/>
            <consortium name="The Broad Institute Genome Sequencing Center for Infectious Disease"/>
            <person name="Wu L."/>
            <person name="Ma J."/>
        </authorList>
    </citation>
    <scope>NUCLEOTIDE SEQUENCE [LARGE SCALE GENOMIC DNA]</scope>
    <source>
        <strain evidence="5">CGMCC 4.7349</strain>
    </source>
</reference>
<dbReference type="InterPro" id="IPR002594">
    <property type="entry name" value="GH12"/>
</dbReference>
<dbReference type="InterPro" id="IPR013320">
    <property type="entry name" value="ConA-like_dom_sf"/>
</dbReference>
<comment type="similarity">
    <text evidence="1 2">Belongs to the glycosyl hydrolase 12 (cellulase H) family.</text>
</comment>